<gene>
    <name evidence="2" type="ORF">METZ01_LOCUS175427</name>
</gene>
<name>A0A382CBC5_9ZZZZ</name>
<dbReference type="AlphaFoldDB" id="A0A382CBC5"/>
<accession>A0A382CBC5</accession>
<dbReference type="Pfam" id="PF00534">
    <property type="entry name" value="Glycos_transf_1"/>
    <property type="match status" value="1"/>
</dbReference>
<dbReference type="GO" id="GO:0016757">
    <property type="term" value="F:glycosyltransferase activity"/>
    <property type="evidence" value="ECO:0007669"/>
    <property type="project" value="InterPro"/>
</dbReference>
<sequence>MIISPQLFEIDGGAMGGTERQVVTVAEKLASENFDVGLVHSQTDGSDRIINGVKHLNVYRHYYARSRVRLHCNHIAYNGNSWKNYYMFNPHIPVLSPLEINSADKTYIWLHNWTTCHEEVPRLFLSDALKNYVQNKGKKVDGDQTIHYMVPKNMDKQKPKEKRSNYLFWMSAFGKGFREALMTYVALYDKGMKRPFYVCCPPQRQKKDVEIFTNLIAEVNRSNYPIHFLGELNYEAVLKSLSNAACLFRVGMPQETFGLVYLEANKLGVPVITYESDAAEEILTDKNNMFIRKNTTIDDVYDWTVDIEKRKTSVDMKKFDPNKIIKKWTSLLK</sequence>
<dbReference type="InterPro" id="IPR001296">
    <property type="entry name" value="Glyco_trans_1"/>
</dbReference>
<dbReference type="EMBL" id="UINC01033378">
    <property type="protein sequence ID" value="SVB22573.1"/>
    <property type="molecule type" value="Genomic_DNA"/>
</dbReference>
<feature type="domain" description="Glycosyl transferase family 1" evidence="1">
    <location>
        <begin position="226"/>
        <end position="299"/>
    </location>
</feature>
<dbReference type="Gene3D" id="3.40.50.2000">
    <property type="entry name" value="Glycogen Phosphorylase B"/>
    <property type="match status" value="2"/>
</dbReference>
<protein>
    <recommendedName>
        <fullName evidence="1">Glycosyl transferase family 1 domain-containing protein</fullName>
    </recommendedName>
</protein>
<dbReference type="SUPFAM" id="SSF53756">
    <property type="entry name" value="UDP-Glycosyltransferase/glycogen phosphorylase"/>
    <property type="match status" value="1"/>
</dbReference>
<proteinExistence type="predicted"/>
<reference evidence="2" key="1">
    <citation type="submission" date="2018-05" db="EMBL/GenBank/DDBJ databases">
        <authorList>
            <person name="Lanie J.A."/>
            <person name="Ng W.-L."/>
            <person name="Kazmierczak K.M."/>
            <person name="Andrzejewski T.M."/>
            <person name="Davidsen T.M."/>
            <person name="Wayne K.J."/>
            <person name="Tettelin H."/>
            <person name="Glass J.I."/>
            <person name="Rusch D."/>
            <person name="Podicherti R."/>
            <person name="Tsui H.-C.T."/>
            <person name="Winkler M.E."/>
        </authorList>
    </citation>
    <scope>NUCLEOTIDE SEQUENCE</scope>
</reference>
<evidence type="ECO:0000259" key="1">
    <source>
        <dbReference type="Pfam" id="PF00534"/>
    </source>
</evidence>
<organism evidence="2">
    <name type="scientific">marine metagenome</name>
    <dbReference type="NCBI Taxonomy" id="408172"/>
    <lineage>
        <taxon>unclassified sequences</taxon>
        <taxon>metagenomes</taxon>
        <taxon>ecological metagenomes</taxon>
    </lineage>
</organism>
<evidence type="ECO:0000313" key="2">
    <source>
        <dbReference type="EMBL" id="SVB22573.1"/>
    </source>
</evidence>